<dbReference type="HOGENOM" id="CLU_168781_4_2_9"/>
<evidence type="ECO:0008006" key="3">
    <source>
        <dbReference type="Google" id="ProtNLM"/>
    </source>
</evidence>
<dbReference type="EMBL" id="CP002736">
    <property type="protein sequence ID" value="AEF94324.1"/>
    <property type="molecule type" value="Genomic_DNA"/>
</dbReference>
<dbReference type="RefSeq" id="WP_003541282.1">
    <property type="nucleotide sequence ID" value="NC_015565.1"/>
</dbReference>
<dbReference type="KEGG" id="dca:Desca_1469"/>
<evidence type="ECO:0000313" key="1">
    <source>
        <dbReference type="EMBL" id="AEF94324.1"/>
    </source>
</evidence>
<reference evidence="1 2" key="1">
    <citation type="submission" date="2011-05" db="EMBL/GenBank/DDBJ databases">
        <title>Complete sequence of Desulfotomaculum carboxydivorans CO-1-SRB.</title>
        <authorList>
            <consortium name="US DOE Joint Genome Institute"/>
            <person name="Lucas S."/>
            <person name="Han J."/>
            <person name="Lapidus A."/>
            <person name="Cheng J.-F."/>
            <person name="Goodwin L."/>
            <person name="Pitluck S."/>
            <person name="Peters L."/>
            <person name="Mikhailova N."/>
            <person name="Lu M."/>
            <person name="Han C."/>
            <person name="Tapia R."/>
            <person name="Land M."/>
            <person name="Hauser L."/>
            <person name="Kyrpides N."/>
            <person name="Ivanova N."/>
            <person name="Pagani I."/>
            <person name="Stams A."/>
            <person name="Plugge C."/>
            <person name="Muyzer G."/>
            <person name="Kuever J."/>
            <person name="Parshina S."/>
            <person name="Ivanova A."/>
            <person name="Nazina T."/>
            <person name="Woyke T."/>
        </authorList>
    </citation>
    <scope>NUCLEOTIDE SEQUENCE [LARGE SCALE GENOMIC DNA]</scope>
    <source>
        <strain evidence="2">DSM 14880 / VKM B-2319 / CO-1-SRB</strain>
    </source>
</reference>
<protein>
    <recommendedName>
        <fullName evidence="3">Coat F domain protein</fullName>
    </recommendedName>
</protein>
<gene>
    <name evidence="1" type="ordered locus">Desca_1469</name>
</gene>
<name>F6B605_DESCC</name>
<evidence type="ECO:0000313" key="2">
    <source>
        <dbReference type="Proteomes" id="UP000009226"/>
    </source>
</evidence>
<proteinExistence type="predicted"/>
<dbReference type="STRING" id="868595.Desca_1469"/>
<sequence length="70" mass="8002">MPHTTGKITARELVDLQDHLGLETNLVGQFNHFARECTNPQLSQICQQMARSRMDCFHLLARHTNMGPIQ</sequence>
<dbReference type="Proteomes" id="UP000009226">
    <property type="component" value="Chromosome"/>
</dbReference>
<organism evidence="1 2">
    <name type="scientific">Desulfotomaculum nigrificans (strain DSM 14880 / VKM B-2319 / CO-1-SRB)</name>
    <name type="common">Desulfotomaculum carboxydivorans</name>
    <dbReference type="NCBI Taxonomy" id="868595"/>
    <lineage>
        <taxon>Bacteria</taxon>
        <taxon>Bacillati</taxon>
        <taxon>Bacillota</taxon>
        <taxon>Clostridia</taxon>
        <taxon>Eubacteriales</taxon>
        <taxon>Desulfotomaculaceae</taxon>
        <taxon>Desulfotomaculum</taxon>
    </lineage>
</organism>
<keyword evidence="2" id="KW-1185">Reference proteome</keyword>
<accession>F6B605</accession>
<dbReference type="AlphaFoldDB" id="F6B605"/>